<sequence>MQQTAPAPAAGPGDGPIPGPLAGSTAFLREGVARGIITGDQALALDRLARDGGAGSDEPRDDERLRFVTGFADIFVTLGLGLFLGSATVFGHEYLGAVLGNALVAIFAWGLAEFFTRRRRMALPSIVLLLAFGEAGFATLAAALGLAEGGGSWPDLIGPRPTRALPLAGATFGTVLLVAAHYRRFAVPITVAAGAAAGIGLAFALMLAAAPDFVQASIPGLLCAAGLAVFALAMRFDLADPARITRRTDIAFWLHLLAAPLLVHPVLSELAGAGEADRGATLGVLAIVLALAVVALAIDRRALLVSGLVYAGIAFGRLVRDAGVTGATVPASLLLLGAFILALSAGWHPLRARVLRALPRPWAARLPHPIGA</sequence>
<feature type="transmembrane region" description="Helical" evidence="1">
    <location>
        <begin position="331"/>
        <end position="350"/>
    </location>
</feature>
<keyword evidence="1" id="KW-0472">Membrane</keyword>
<dbReference type="Proteomes" id="UP000199229">
    <property type="component" value="Unassembled WGS sequence"/>
</dbReference>
<feature type="transmembrane region" description="Helical" evidence="1">
    <location>
        <begin position="67"/>
        <end position="88"/>
    </location>
</feature>
<name>A0A1I2W8X7_9HYPH</name>
<feature type="transmembrane region" description="Helical" evidence="1">
    <location>
        <begin position="122"/>
        <end position="144"/>
    </location>
</feature>
<feature type="transmembrane region" description="Helical" evidence="1">
    <location>
        <begin position="94"/>
        <end position="115"/>
    </location>
</feature>
<keyword evidence="1" id="KW-1133">Transmembrane helix</keyword>
<feature type="transmembrane region" description="Helical" evidence="1">
    <location>
        <begin position="189"/>
        <end position="210"/>
    </location>
</feature>
<evidence type="ECO:0000256" key="1">
    <source>
        <dbReference type="SAM" id="Phobius"/>
    </source>
</evidence>
<dbReference type="AlphaFoldDB" id="A0A1I2W8X7"/>
<feature type="transmembrane region" description="Helical" evidence="1">
    <location>
        <begin position="250"/>
        <end position="267"/>
    </location>
</feature>
<protein>
    <recommendedName>
        <fullName evidence="4">DUF2157 domain-containing protein</fullName>
    </recommendedName>
</protein>
<organism evidence="2 3">
    <name type="scientific">Methylobacterium gossipiicola</name>
    <dbReference type="NCBI Taxonomy" id="582675"/>
    <lineage>
        <taxon>Bacteria</taxon>
        <taxon>Pseudomonadati</taxon>
        <taxon>Pseudomonadota</taxon>
        <taxon>Alphaproteobacteria</taxon>
        <taxon>Hyphomicrobiales</taxon>
        <taxon>Methylobacteriaceae</taxon>
        <taxon>Methylobacterium</taxon>
    </lineage>
</organism>
<accession>A0A1I2W8X7</accession>
<dbReference type="EMBL" id="FOPM01000021">
    <property type="protein sequence ID" value="SFG97840.1"/>
    <property type="molecule type" value="Genomic_DNA"/>
</dbReference>
<reference evidence="3" key="1">
    <citation type="submission" date="2016-10" db="EMBL/GenBank/DDBJ databases">
        <authorList>
            <person name="Varghese N."/>
            <person name="Submissions S."/>
        </authorList>
    </citation>
    <scope>NUCLEOTIDE SEQUENCE [LARGE SCALE GENOMIC DNA]</scope>
    <source>
        <strain evidence="3">Gh-105</strain>
    </source>
</reference>
<feature type="transmembrane region" description="Helical" evidence="1">
    <location>
        <begin position="279"/>
        <end position="297"/>
    </location>
</feature>
<keyword evidence="1" id="KW-0812">Transmembrane</keyword>
<feature type="transmembrane region" description="Helical" evidence="1">
    <location>
        <begin position="302"/>
        <end position="319"/>
    </location>
</feature>
<feature type="transmembrane region" description="Helical" evidence="1">
    <location>
        <begin position="216"/>
        <end position="238"/>
    </location>
</feature>
<evidence type="ECO:0000313" key="2">
    <source>
        <dbReference type="EMBL" id="SFG97840.1"/>
    </source>
</evidence>
<dbReference type="RefSeq" id="WP_244528827.1">
    <property type="nucleotide sequence ID" value="NZ_FOPM01000021.1"/>
</dbReference>
<evidence type="ECO:0000313" key="3">
    <source>
        <dbReference type="Proteomes" id="UP000199229"/>
    </source>
</evidence>
<keyword evidence="3" id="KW-1185">Reference proteome</keyword>
<evidence type="ECO:0008006" key="4">
    <source>
        <dbReference type="Google" id="ProtNLM"/>
    </source>
</evidence>
<feature type="transmembrane region" description="Helical" evidence="1">
    <location>
        <begin position="164"/>
        <end position="182"/>
    </location>
</feature>
<dbReference type="STRING" id="582675.SAMN05192565_1218"/>
<gene>
    <name evidence="2" type="ORF">SAMN05192565_1218</name>
</gene>
<proteinExistence type="predicted"/>